<protein>
    <submittedName>
        <fullName evidence="1">Uncharacterized protein</fullName>
    </submittedName>
</protein>
<organism evidence="1 2">
    <name type="scientific">Gossypium tomentosum</name>
    <name type="common">Hawaiian cotton</name>
    <name type="synonym">Gossypium sandvicense</name>
    <dbReference type="NCBI Taxonomy" id="34277"/>
    <lineage>
        <taxon>Eukaryota</taxon>
        <taxon>Viridiplantae</taxon>
        <taxon>Streptophyta</taxon>
        <taxon>Embryophyta</taxon>
        <taxon>Tracheophyta</taxon>
        <taxon>Spermatophyta</taxon>
        <taxon>Magnoliopsida</taxon>
        <taxon>eudicotyledons</taxon>
        <taxon>Gunneridae</taxon>
        <taxon>Pentapetalae</taxon>
        <taxon>rosids</taxon>
        <taxon>malvids</taxon>
        <taxon>Malvales</taxon>
        <taxon>Malvaceae</taxon>
        <taxon>Malvoideae</taxon>
        <taxon>Gossypium</taxon>
    </lineage>
</organism>
<dbReference type="Proteomes" id="UP000322667">
    <property type="component" value="Chromosome A06"/>
</dbReference>
<gene>
    <name evidence="1" type="ORF">ES332_A06G081400v1</name>
</gene>
<accession>A0A5D2Q116</accession>
<name>A0A5D2Q116_GOSTO</name>
<sequence>MVTLYTLSALFRDLGFLVHVNSLQYALVGSMCVSFYISRPLIHVAAGNNEITLRHAENESFHQEIHLVTRLTLREQFILKNLAT</sequence>
<dbReference type="EMBL" id="CM017615">
    <property type="protein sequence ID" value="TYI22098.1"/>
    <property type="molecule type" value="Genomic_DNA"/>
</dbReference>
<evidence type="ECO:0000313" key="2">
    <source>
        <dbReference type="Proteomes" id="UP000322667"/>
    </source>
</evidence>
<evidence type="ECO:0000313" key="1">
    <source>
        <dbReference type="EMBL" id="TYI22098.1"/>
    </source>
</evidence>
<proteinExistence type="predicted"/>
<reference evidence="1 2" key="1">
    <citation type="submission" date="2019-07" db="EMBL/GenBank/DDBJ databases">
        <title>WGS assembly of Gossypium tomentosum.</title>
        <authorList>
            <person name="Chen Z.J."/>
            <person name="Sreedasyam A."/>
            <person name="Ando A."/>
            <person name="Song Q."/>
            <person name="De L."/>
            <person name="Hulse-Kemp A."/>
            <person name="Ding M."/>
            <person name="Ye W."/>
            <person name="Kirkbride R."/>
            <person name="Jenkins J."/>
            <person name="Plott C."/>
            <person name="Lovell J."/>
            <person name="Lin Y.-M."/>
            <person name="Vaughn R."/>
            <person name="Liu B."/>
            <person name="Li W."/>
            <person name="Simpson S."/>
            <person name="Scheffler B."/>
            <person name="Saski C."/>
            <person name="Grover C."/>
            <person name="Hu G."/>
            <person name="Conover J."/>
            <person name="Carlson J."/>
            <person name="Shu S."/>
            <person name="Boston L."/>
            <person name="Williams M."/>
            <person name="Peterson D."/>
            <person name="Mcgee K."/>
            <person name="Jones D."/>
            <person name="Wendel J."/>
            <person name="Stelly D."/>
            <person name="Grimwood J."/>
            <person name="Schmutz J."/>
        </authorList>
    </citation>
    <scope>NUCLEOTIDE SEQUENCE [LARGE SCALE GENOMIC DNA]</scope>
    <source>
        <strain evidence="1">7179.01</strain>
    </source>
</reference>
<keyword evidence="2" id="KW-1185">Reference proteome</keyword>
<dbReference type="AlphaFoldDB" id="A0A5D2Q116"/>